<sequence>MPSLILEGGTFRPIFSAGVMDALLDNDIMFDYVIGVSAGITNGFSYISKQKRRNLDLLLKYRNDKRYIGAKNFLKCKSIFGLDFAYDEIPNKLFPFDWETFYKYNGKILVGVTNAKTGKIEYKNGVELDTKCTMLRATCAIPLLFPTIEIDGNNYYDGGLCDPIPIKKAISDGNKKHLIILTRDKDYIKMLTNQNKVAAKIVKNKYPKLESVLLNRHIEYNKTVQFCNELAKTNQVVLIRPQKPINSFEKDSNKLQEAYYEGYNSVIKNLDDIKGLFL</sequence>
<keyword evidence="7" id="KW-1185">Reference proteome</keyword>
<name>A0A371IR64_9FIRM</name>
<dbReference type="OrthoDB" id="9802424at2"/>
<dbReference type="GO" id="GO:0016787">
    <property type="term" value="F:hydrolase activity"/>
    <property type="evidence" value="ECO:0007669"/>
    <property type="project" value="UniProtKB-UniRule"/>
</dbReference>
<dbReference type="GO" id="GO:0016042">
    <property type="term" value="P:lipid catabolic process"/>
    <property type="evidence" value="ECO:0007669"/>
    <property type="project" value="UniProtKB-UniRule"/>
</dbReference>
<dbReference type="InterPro" id="IPR037483">
    <property type="entry name" value="YjjU-like"/>
</dbReference>
<dbReference type="InterPro" id="IPR002641">
    <property type="entry name" value="PNPLA_dom"/>
</dbReference>
<dbReference type="Pfam" id="PF01734">
    <property type="entry name" value="Patatin"/>
    <property type="match status" value="1"/>
</dbReference>
<accession>A0A371IR64</accession>
<evidence type="ECO:0000313" key="6">
    <source>
        <dbReference type="EMBL" id="RDY22970.1"/>
    </source>
</evidence>
<dbReference type="Pfam" id="PF19890">
    <property type="entry name" value="DUF6363"/>
    <property type="match status" value="1"/>
</dbReference>
<reference evidence="6 7" key="1">
    <citation type="journal article" date="2017" name="Genome Announc.">
        <title>Draft Genome Sequence of Romboutsia maritimum sp. nov. Strain CCRI-22766(T), Isolated from Coastal Estuarine Mud.</title>
        <authorList>
            <person name="Maheux A.F."/>
            <person name="Boudreau D.K."/>
            <person name="Berube E."/>
            <person name="Boissinot M."/>
            <person name="Raymond F."/>
            <person name="Brodeur S."/>
            <person name="Corbeil J."/>
            <person name="Brightwell G."/>
            <person name="Broda D."/>
            <person name="Omar R.F."/>
            <person name="Bergeron M.G."/>
        </authorList>
    </citation>
    <scope>NUCLEOTIDE SEQUENCE [LARGE SCALE GENOMIC DNA]</scope>
    <source>
        <strain evidence="6 7">CCRI-22766</strain>
    </source>
</reference>
<dbReference type="InterPro" id="IPR045943">
    <property type="entry name" value="DUF6363"/>
</dbReference>
<evidence type="ECO:0000256" key="3">
    <source>
        <dbReference type="ARBA" id="ARBA00023098"/>
    </source>
</evidence>
<evidence type="ECO:0000256" key="1">
    <source>
        <dbReference type="ARBA" id="ARBA00022801"/>
    </source>
</evidence>
<keyword evidence="1 4" id="KW-0378">Hydrolase</keyword>
<dbReference type="CDD" id="cd07208">
    <property type="entry name" value="Pat_hypo_Ecoli_yjju_like"/>
    <property type="match status" value="1"/>
</dbReference>
<evidence type="ECO:0000256" key="2">
    <source>
        <dbReference type="ARBA" id="ARBA00022963"/>
    </source>
</evidence>
<dbReference type="PANTHER" id="PTHR14226:SF25">
    <property type="entry name" value="PHOSPHOESTERASE"/>
    <property type="match status" value="1"/>
</dbReference>
<feature type="short sequence motif" description="DGA/G" evidence="4">
    <location>
        <begin position="157"/>
        <end position="159"/>
    </location>
</feature>
<comment type="caution">
    <text evidence="4">Lacks conserved residue(s) required for the propagation of feature annotation.</text>
</comment>
<dbReference type="EMBL" id="NOJZ02000022">
    <property type="protein sequence ID" value="RDY22970.1"/>
    <property type="molecule type" value="Genomic_DNA"/>
</dbReference>
<feature type="active site" description="Nucleophile" evidence="4">
    <location>
        <position position="37"/>
    </location>
</feature>
<dbReference type="Gene3D" id="3.40.1090.10">
    <property type="entry name" value="Cytosolic phospholipase A2 catalytic domain"/>
    <property type="match status" value="2"/>
</dbReference>
<dbReference type="InterPro" id="IPR050301">
    <property type="entry name" value="NTE"/>
</dbReference>
<gene>
    <name evidence="6" type="ORF">CHF27_010720</name>
</gene>
<keyword evidence="2 4" id="KW-0442">Lipid degradation</keyword>
<comment type="caution">
    <text evidence="6">The sequence shown here is derived from an EMBL/GenBank/DDBJ whole genome shotgun (WGS) entry which is preliminary data.</text>
</comment>
<dbReference type="RefSeq" id="WP_095405802.1">
    <property type="nucleotide sequence ID" value="NZ_NOJZ02000022.1"/>
</dbReference>
<feature type="active site" description="Proton acceptor" evidence="4">
    <location>
        <position position="157"/>
    </location>
</feature>
<protein>
    <submittedName>
        <fullName evidence="6">Patatin family protein</fullName>
    </submittedName>
</protein>
<dbReference type="PROSITE" id="PS51635">
    <property type="entry name" value="PNPLA"/>
    <property type="match status" value="1"/>
</dbReference>
<feature type="short sequence motif" description="GXSXG" evidence="4">
    <location>
        <begin position="35"/>
        <end position="39"/>
    </location>
</feature>
<proteinExistence type="predicted"/>
<evidence type="ECO:0000256" key="4">
    <source>
        <dbReference type="PROSITE-ProRule" id="PRU01161"/>
    </source>
</evidence>
<dbReference type="PANTHER" id="PTHR14226">
    <property type="entry name" value="NEUROPATHY TARGET ESTERASE/SWISS CHEESE D.MELANOGASTER"/>
    <property type="match status" value="1"/>
</dbReference>
<dbReference type="SUPFAM" id="SSF52151">
    <property type="entry name" value="FabD/lysophospholipase-like"/>
    <property type="match status" value="1"/>
</dbReference>
<feature type="domain" description="PNPLA" evidence="5">
    <location>
        <begin position="4"/>
        <end position="170"/>
    </location>
</feature>
<evidence type="ECO:0000313" key="7">
    <source>
        <dbReference type="Proteomes" id="UP000243494"/>
    </source>
</evidence>
<evidence type="ECO:0000259" key="5">
    <source>
        <dbReference type="PROSITE" id="PS51635"/>
    </source>
</evidence>
<keyword evidence="3 4" id="KW-0443">Lipid metabolism</keyword>
<dbReference type="InterPro" id="IPR016035">
    <property type="entry name" value="Acyl_Trfase/lysoPLipase"/>
</dbReference>
<organism evidence="6 7">
    <name type="scientific">Romboutsia maritimum</name>
    <dbReference type="NCBI Taxonomy" id="2020948"/>
    <lineage>
        <taxon>Bacteria</taxon>
        <taxon>Bacillati</taxon>
        <taxon>Bacillota</taxon>
        <taxon>Clostridia</taxon>
        <taxon>Peptostreptococcales</taxon>
        <taxon>Peptostreptococcaceae</taxon>
        <taxon>Romboutsia</taxon>
    </lineage>
</organism>
<dbReference type="AlphaFoldDB" id="A0A371IR64"/>
<dbReference type="Proteomes" id="UP000243494">
    <property type="component" value="Unassembled WGS sequence"/>
</dbReference>